<gene>
    <name evidence="3" type="ORF">BJ085DRAFT_30003</name>
</gene>
<sequence>MKSSILSVSIVSMALANFTANLPHGLDSRSMVVGGQSGLHLFCYQLGQKRQATKDASEYYQSQSMDARPVNQNTNRRMELLATRKERVGDKMGMARSEADFSFPLTTFSLPQKYPLLSDEEKYQTNPTIGNLRHNYAELADWANNVDYVRSDLMEPADFETVFPLVAYGLDKGRGDTKKLETMTNSLNIYGYRRDYFTLATAFPGLARITLPENLARQTPSRIPYLVKGHLAAHLVRAGNIKALRQMIETWITSGQEIKPTAPQSSGAVDTNEPDVMPDVDDFLLELPHLVGSDEPSIEVTQAKSRATSQNKPPNYLSGEPTFNYDGAEELRRSPFRLTIATLYLWAMEYKVPEYQSLFAEFGDPFIQSDITCMVALLYTNADSHLLPVFPDDFRSLTPADHLRCYQNFSFQSYVVVPPKMPVVVSSNYDTLLKDNMDYLSTMAMLINDMENRKTIRKIMIDFRPLANSLVRVIQHMNYIASSESVEPSQRIAPNSPDLTSADSSNRLVQKLNSFLELFNQLSQKIISDDYSELPNKGKRTDVDIYDINET</sequence>
<organism evidence="3 4">
    <name type="scientific">Dimargaris cristalligena</name>
    <dbReference type="NCBI Taxonomy" id="215637"/>
    <lineage>
        <taxon>Eukaryota</taxon>
        <taxon>Fungi</taxon>
        <taxon>Fungi incertae sedis</taxon>
        <taxon>Zoopagomycota</taxon>
        <taxon>Kickxellomycotina</taxon>
        <taxon>Dimargaritomycetes</taxon>
        <taxon>Dimargaritales</taxon>
        <taxon>Dimargaritaceae</taxon>
        <taxon>Dimargaris</taxon>
    </lineage>
</organism>
<reference evidence="4" key="1">
    <citation type="journal article" date="2018" name="Nat. Microbiol.">
        <title>Leveraging single-cell genomics to expand the fungal tree of life.</title>
        <authorList>
            <person name="Ahrendt S.R."/>
            <person name="Quandt C.A."/>
            <person name="Ciobanu D."/>
            <person name="Clum A."/>
            <person name="Salamov A."/>
            <person name="Andreopoulos B."/>
            <person name="Cheng J.F."/>
            <person name="Woyke T."/>
            <person name="Pelin A."/>
            <person name="Henrissat B."/>
            <person name="Reynolds N.K."/>
            <person name="Benny G.L."/>
            <person name="Smith M.E."/>
            <person name="James T.Y."/>
            <person name="Grigoriev I.V."/>
        </authorList>
    </citation>
    <scope>NUCLEOTIDE SEQUENCE [LARGE SCALE GENOMIC DNA]</scope>
    <source>
        <strain evidence="4">RSA 468</strain>
    </source>
</reference>
<evidence type="ECO:0000256" key="1">
    <source>
        <dbReference type="SAM" id="MobiDB-lite"/>
    </source>
</evidence>
<dbReference type="EMBL" id="ML002253">
    <property type="protein sequence ID" value="RKP39666.1"/>
    <property type="molecule type" value="Genomic_DNA"/>
</dbReference>
<dbReference type="Proteomes" id="UP000268162">
    <property type="component" value="Unassembled WGS sequence"/>
</dbReference>
<feature type="signal peptide" evidence="2">
    <location>
        <begin position="1"/>
        <end position="16"/>
    </location>
</feature>
<keyword evidence="4" id="KW-1185">Reference proteome</keyword>
<proteinExistence type="predicted"/>
<feature type="compositionally biased region" description="Polar residues" evidence="1">
    <location>
        <begin position="299"/>
        <end position="313"/>
    </location>
</feature>
<evidence type="ECO:0000313" key="4">
    <source>
        <dbReference type="Proteomes" id="UP000268162"/>
    </source>
</evidence>
<feature type="region of interest" description="Disordered" evidence="1">
    <location>
        <begin position="296"/>
        <end position="321"/>
    </location>
</feature>
<protein>
    <submittedName>
        <fullName evidence="3">Uncharacterized protein</fullName>
    </submittedName>
</protein>
<name>A0A4Q0A0P1_9FUNG</name>
<feature type="chain" id="PRO_5020858576" evidence="2">
    <location>
        <begin position="17"/>
        <end position="551"/>
    </location>
</feature>
<keyword evidence="2" id="KW-0732">Signal</keyword>
<evidence type="ECO:0000256" key="2">
    <source>
        <dbReference type="SAM" id="SignalP"/>
    </source>
</evidence>
<accession>A0A4Q0A0P1</accession>
<dbReference type="AlphaFoldDB" id="A0A4Q0A0P1"/>
<evidence type="ECO:0000313" key="3">
    <source>
        <dbReference type="EMBL" id="RKP39666.1"/>
    </source>
</evidence>